<reference evidence="2 3" key="1">
    <citation type="submission" date="2016-10" db="EMBL/GenBank/DDBJ databases">
        <authorList>
            <person name="de Groot N.N."/>
        </authorList>
    </citation>
    <scope>NUCLEOTIDE SEQUENCE [LARGE SCALE GENOMIC DNA]</scope>
    <source>
        <strain evidence="2 3">DSM 19219</strain>
    </source>
</reference>
<evidence type="ECO:0000313" key="3">
    <source>
        <dbReference type="Proteomes" id="UP000198500"/>
    </source>
</evidence>
<evidence type="ECO:0000256" key="1">
    <source>
        <dbReference type="SAM" id="Coils"/>
    </source>
</evidence>
<evidence type="ECO:0000313" key="2">
    <source>
        <dbReference type="EMBL" id="SDW35698.1"/>
    </source>
</evidence>
<organism evidence="2 3">
    <name type="scientific">Aidingimonas halophila</name>
    <dbReference type="NCBI Taxonomy" id="574349"/>
    <lineage>
        <taxon>Bacteria</taxon>
        <taxon>Pseudomonadati</taxon>
        <taxon>Pseudomonadota</taxon>
        <taxon>Gammaproteobacteria</taxon>
        <taxon>Oceanospirillales</taxon>
        <taxon>Halomonadaceae</taxon>
        <taxon>Aidingimonas</taxon>
    </lineage>
</organism>
<dbReference type="RefSeq" id="WP_092568042.1">
    <property type="nucleotide sequence ID" value="NZ_BMXH01000001.1"/>
</dbReference>
<proteinExistence type="predicted"/>
<keyword evidence="3" id="KW-1185">Reference proteome</keyword>
<dbReference type="AlphaFoldDB" id="A0A1H2SVT1"/>
<dbReference type="Proteomes" id="UP000198500">
    <property type="component" value="Unassembled WGS sequence"/>
</dbReference>
<gene>
    <name evidence="2" type="ORF">SAMN05443545_101670</name>
</gene>
<sequence>MALPNYKEIIELVKVGSTIEAQEKIMQLRQSALDLQEENIELRTKITDLEAKLREAESEDGDPCPRCRKRTYYVESSEPDRIFGDLGGMRRVYKCSECGFTESGISSDS</sequence>
<dbReference type="OrthoDB" id="6119186at2"/>
<dbReference type="EMBL" id="FNNI01000001">
    <property type="protein sequence ID" value="SDW35698.1"/>
    <property type="molecule type" value="Genomic_DNA"/>
</dbReference>
<accession>A0A1H2SVT1</accession>
<feature type="coiled-coil region" evidence="1">
    <location>
        <begin position="18"/>
        <end position="59"/>
    </location>
</feature>
<name>A0A1H2SVT1_9GAMM</name>
<keyword evidence="1" id="KW-0175">Coiled coil</keyword>
<protein>
    <submittedName>
        <fullName evidence="2">Uncharacterized protein</fullName>
    </submittedName>
</protein>
<dbReference type="STRING" id="574349.SAMN05443545_101670"/>